<dbReference type="Gene3D" id="2.40.160.110">
    <property type="match status" value="1"/>
</dbReference>
<evidence type="ECO:0000256" key="23">
    <source>
        <dbReference type="SAM" id="SignalP"/>
    </source>
</evidence>
<evidence type="ECO:0000256" key="8">
    <source>
        <dbReference type="ARBA" id="ARBA00022753"/>
    </source>
</evidence>
<accession>A0A023EPF7</accession>
<evidence type="ECO:0000256" key="7">
    <source>
        <dbReference type="ARBA" id="ARBA00022729"/>
    </source>
</evidence>
<keyword evidence="6 20" id="KW-0812">Transmembrane</keyword>
<dbReference type="GO" id="GO:0072594">
    <property type="term" value="P:establishment of protein localization to organelle"/>
    <property type="evidence" value="ECO:0007669"/>
    <property type="project" value="TreeGrafter"/>
</dbReference>
<evidence type="ECO:0000256" key="11">
    <source>
        <dbReference type="ARBA" id="ARBA00023136"/>
    </source>
</evidence>
<dbReference type="Pfam" id="PF21222">
    <property type="entry name" value="Lamp2_2nd"/>
    <property type="match status" value="1"/>
</dbReference>
<evidence type="ECO:0000256" key="3">
    <source>
        <dbReference type="ARBA" id="ARBA00004172"/>
    </source>
</evidence>
<evidence type="ECO:0000256" key="19">
    <source>
        <dbReference type="ARBA" id="ARBA00076257"/>
    </source>
</evidence>
<dbReference type="PROSITE" id="PS51407">
    <property type="entry name" value="LAMP_3"/>
    <property type="match status" value="1"/>
</dbReference>
<reference evidence="26" key="1">
    <citation type="journal article" date="2014" name="PLoS Negl. Trop. Dis.">
        <title>Identification and characterization of seminal fluid proteins in the Asian tiger mosquito, Aedes albopictus.</title>
        <authorList>
            <person name="Boes K.E."/>
            <person name="Ribeiro J.M."/>
            <person name="Wong A."/>
            <person name="Harrington L.C."/>
            <person name="Wolfner M.F."/>
            <person name="Sirot L.K."/>
        </authorList>
    </citation>
    <scope>NUCLEOTIDE SEQUENCE</scope>
    <source>
        <tissue evidence="26">Reproductive organs</tissue>
    </source>
</reference>
<comment type="function">
    <text evidence="16">Plays a role in short-term synaptic plasticity in a subset of GABAergic neurons in the brain.</text>
</comment>
<keyword evidence="14" id="KW-0968">Cytoplasmic vesicle</keyword>
<evidence type="ECO:0000256" key="16">
    <source>
        <dbReference type="ARBA" id="ARBA00053950"/>
    </source>
</evidence>
<evidence type="ECO:0000256" key="12">
    <source>
        <dbReference type="ARBA" id="ARBA00023180"/>
    </source>
</evidence>
<evidence type="ECO:0000256" key="10">
    <source>
        <dbReference type="ARBA" id="ARBA00023018"/>
    </source>
</evidence>
<feature type="compositionally biased region" description="Pro residues" evidence="21">
    <location>
        <begin position="26"/>
        <end position="40"/>
    </location>
</feature>
<dbReference type="InterPro" id="IPR048524">
    <property type="entry name" value="Lamp2-like_TM"/>
</dbReference>
<comment type="similarity">
    <text evidence="5 20">Belongs to the LAMP family.</text>
</comment>
<feature type="chain" id="PRO_5001514217" description="Lysosome-associated membrane glycoprotein 5" evidence="23">
    <location>
        <begin position="21"/>
        <end position="317"/>
    </location>
</feature>
<evidence type="ECO:0000256" key="1">
    <source>
        <dbReference type="ARBA" id="ARBA00004151"/>
    </source>
</evidence>
<dbReference type="VEuPathDB" id="VectorBase:AALC636_009652"/>
<dbReference type="VEuPathDB" id="VectorBase:AALFPA_059845"/>
<dbReference type="InterPro" id="IPR048528">
    <property type="entry name" value="Lamp2-like_luminal"/>
</dbReference>
<evidence type="ECO:0000256" key="5">
    <source>
        <dbReference type="ARBA" id="ARBA00009644"/>
    </source>
</evidence>
<dbReference type="GO" id="GO:0031902">
    <property type="term" value="C:late endosome membrane"/>
    <property type="evidence" value="ECO:0007669"/>
    <property type="project" value="TreeGrafter"/>
</dbReference>
<evidence type="ECO:0000259" key="24">
    <source>
        <dbReference type="Pfam" id="PF01299"/>
    </source>
</evidence>
<evidence type="ECO:0000256" key="6">
    <source>
        <dbReference type="ARBA" id="ARBA00022692"/>
    </source>
</evidence>
<organism evidence="26">
    <name type="scientific">Aedes albopictus</name>
    <name type="common">Asian tiger mosquito</name>
    <name type="synonym">Stegomyia albopicta</name>
    <dbReference type="NCBI Taxonomy" id="7160"/>
    <lineage>
        <taxon>Eukaryota</taxon>
        <taxon>Metazoa</taxon>
        <taxon>Ecdysozoa</taxon>
        <taxon>Arthropoda</taxon>
        <taxon>Hexapoda</taxon>
        <taxon>Insecta</taxon>
        <taxon>Pterygota</taxon>
        <taxon>Neoptera</taxon>
        <taxon>Endopterygota</taxon>
        <taxon>Diptera</taxon>
        <taxon>Nematocera</taxon>
        <taxon>Culicoidea</taxon>
        <taxon>Culicidae</taxon>
        <taxon>Culicinae</taxon>
        <taxon>Aedini</taxon>
        <taxon>Aedes</taxon>
        <taxon>Stegomyia</taxon>
    </lineage>
</organism>
<evidence type="ECO:0000256" key="22">
    <source>
        <dbReference type="SAM" id="Phobius"/>
    </source>
</evidence>
<dbReference type="PANTHER" id="PTHR11506">
    <property type="entry name" value="LYSOSOME-ASSOCIATED MEMBRANE GLYCOPROTEIN"/>
    <property type="match status" value="1"/>
</dbReference>
<keyword evidence="13" id="KW-0966">Cell projection</keyword>
<evidence type="ECO:0000256" key="13">
    <source>
        <dbReference type="ARBA" id="ARBA00023273"/>
    </source>
</evidence>
<evidence type="ECO:0000256" key="17">
    <source>
        <dbReference type="ARBA" id="ARBA00060492"/>
    </source>
</evidence>
<evidence type="ECO:0000256" key="18">
    <source>
        <dbReference type="ARBA" id="ARBA00074379"/>
    </source>
</evidence>
<keyword evidence="7 23" id="KW-0732">Signal</keyword>
<keyword evidence="8" id="KW-0967">Endosome</keyword>
<dbReference type="AlphaFoldDB" id="A0A023EPF7"/>
<feature type="domain" description="Lysosome-associated membrane glycoprotein 2-like luminal" evidence="24">
    <location>
        <begin position="106"/>
        <end position="261"/>
    </location>
</feature>
<dbReference type="GO" id="GO:0005886">
    <property type="term" value="C:plasma membrane"/>
    <property type="evidence" value="ECO:0007669"/>
    <property type="project" value="UniProtKB-SubCell"/>
</dbReference>
<keyword evidence="11 20" id="KW-0472">Membrane</keyword>
<keyword evidence="12" id="KW-0325">Glycoprotein</keyword>
<keyword evidence="9 22" id="KW-1133">Transmembrane helix</keyword>
<evidence type="ECO:0000256" key="15">
    <source>
        <dbReference type="ARBA" id="ARBA00029428"/>
    </source>
</evidence>
<comment type="subcellular location">
    <subcellularLocation>
        <location evidence="4">Cell projection</location>
        <location evidence="4">Dendrite</location>
    </subcellularLocation>
    <subcellularLocation>
        <location evidence="17">Cell projection</location>
        <location evidence="17">Growth cone membrane</location>
        <topology evidence="17">Single-pass type I membrane protein</topology>
    </subcellularLocation>
    <subcellularLocation>
        <location evidence="15">Cytoplasmic vesicle</location>
        <location evidence="15">Secretory vesicle</location>
        <location evidence="15">Synaptic vesicle membrane</location>
        <topology evidence="15">Single-pass type I membrane protein</topology>
    </subcellularLocation>
    <subcellularLocation>
        <location evidence="2">Early endosome membrane</location>
        <topology evidence="2">Single-pass type I membrane protein</topology>
    </subcellularLocation>
    <subcellularLocation>
        <location evidence="1">Endoplasmic reticulum-Golgi intermediate compartment membrane</location>
        <topology evidence="1">Single-pass type I membrane protein</topology>
    </subcellularLocation>
    <subcellularLocation>
        <location evidence="20">Membrane</location>
        <topology evidence="20">Single-pass type I membrane protein</topology>
    </subcellularLocation>
    <subcellularLocation>
        <location evidence="3">Recycling endosome</location>
    </subcellularLocation>
</comment>
<evidence type="ECO:0000256" key="20">
    <source>
        <dbReference type="PROSITE-ProRule" id="PRU00740"/>
    </source>
</evidence>
<dbReference type="Pfam" id="PF01299">
    <property type="entry name" value="Lamp2-like_luminal"/>
    <property type="match status" value="1"/>
</dbReference>
<evidence type="ECO:0000256" key="2">
    <source>
        <dbReference type="ARBA" id="ARBA00004158"/>
    </source>
</evidence>
<feature type="disulfide bond" evidence="20">
    <location>
        <begin position="116"/>
        <end position="154"/>
    </location>
</feature>
<keyword evidence="10" id="KW-0770">Synapse</keyword>
<dbReference type="VEuPathDB" id="VectorBase:AALFPA_075136"/>
<sequence length="317" mass="34149">MKALLSFAVLLTAGLAICGAQNDGPVPPVDPTTSAPPPPTTSSTAAPTTRTTTTTTTTPEPPHTTTSTVAPTTTAAPTTTSTPTTTTTTEPPKPTPVPEPEVGSWTYVNATTNQTCVMTQMALQLNVTYRDAADKPATVLYDVPKNARVVNGSCADNDQFIQLVWGPESVEKNRLMVSFRRNTTEHEFALSGMSFYLVIFGEQFPNAKDNQILTLENNQTLFKTPTDMSYHCNRPQKLNLTASDNSTSTVTVSKLQFEAFHNKQNAKFSIAKDCDAIDTPDIVPIAVGCALILLIVIVLIAYLAGRRSTRSRGYVSM</sequence>
<evidence type="ECO:0000256" key="9">
    <source>
        <dbReference type="ARBA" id="ARBA00022989"/>
    </source>
</evidence>
<evidence type="ECO:0000256" key="14">
    <source>
        <dbReference type="ARBA" id="ARBA00023329"/>
    </source>
</evidence>
<feature type="signal peptide" evidence="23">
    <location>
        <begin position="1"/>
        <end position="20"/>
    </location>
</feature>
<feature type="compositionally biased region" description="Low complexity" evidence="21">
    <location>
        <begin position="41"/>
        <end position="90"/>
    </location>
</feature>
<proteinExistence type="evidence at transcript level"/>
<dbReference type="EMBL" id="GAPW01002712">
    <property type="protein sequence ID" value="JAC10886.1"/>
    <property type="molecule type" value="mRNA"/>
</dbReference>
<dbReference type="InterPro" id="IPR002000">
    <property type="entry name" value="Lysosome-assoc_membr_glycop"/>
</dbReference>
<keyword evidence="20" id="KW-1015">Disulfide bond</keyword>
<protein>
    <recommendedName>
        <fullName evidence="18">Lysosome-associated membrane glycoprotein 5</fullName>
    </recommendedName>
    <alternativeName>
        <fullName evidence="19">Lysosome-associated membrane protein 5</fullName>
    </alternativeName>
</protein>
<evidence type="ECO:0000256" key="4">
    <source>
        <dbReference type="ARBA" id="ARBA00004279"/>
    </source>
</evidence>
<feature type="region of interest" description="Disordered" evidence="21">
    <location>
        <begin position="26"/>
        <end position="102"/>
    </location>
</feature>
<evidence type="ECO:0000313" key="26">
    <source>
        <dbReference type="EMBL" id="JAC10886.1"/>
    </source>
</evidence>
<dbReference type="GO" id="GO:0005765">
    <property type="term" value="C:lysosomal membrane"/>
    <property type="evidence" value="ECO:0007669"/>
    <property type="project" value="TreeGrafter"/>
</dbReference>
<evidence type="ECO:0000256" key="21">
    <source>
        <dbReference type="SAM" id="MobiDB-lite"/>
    </source>
</evidence>
<name>A0A023EPF7_AEDAL</name>
<feature type="domain" description="Lysosome-associated membrane glycoprotein 2-like transmembrane" evidence="25">
    <location>
        <begin position="283"/>
        <end position="311"/>
    </location>
</feature>
<dbReference type="VEuPathDB" id="VectorBase:AALF017692"/>
<dbReference type="PRINTS" id="PR00336">
    <property type="entry name" value="LYSASSOCTDMP"/>
</dbReference>
<dbReference type="PANTHER" id="PTHR11506:SF35">
    <property type="entry name" value="LYSOSOME-ASSOCIATED MEMBRANE GLYCOPROTEIN 5"/>
    <property type="match status" value="1"/>
</dbReference>
<evidence type="ECO:0000259" key="25">
    <source>
        <dbReference type="Pfam" id="PF21222"/>
    </source>
</evidence>
<feature type="transmembrane region" description="Helical" evidence="22">
    <location>
        <begin position="282"/>
        <end position="304"/>
    </location>
</feature>
<comment type="caution">
    <text evidence="20">Lacks conserved residue(s) required for the propagation of feature annotation.</text>
</comment>